<dbReference type="InterPro" id="IPR037108">
    <property type="entry name" value="TM1727-like_C_sf"/>
</dbReference>
<dbReference type="Pfam" id="PF03807">
    <property type="entry name" value="F420_oxidored"/>
    <property type="match status" value="1"/>
</dbReference>
<dbReference type="SUPFAM" id="SSF48179">
    <property type="entry name" value="6-phosphogluconate dehydrogenase C-terminal domain-like"/>
    <property type="match status" value="1"/>
</dbReference>
<evidence type="ECO:0000259" key="1">
    <source>
        <dbReference type="Pfam" id="PF03807"/>
    </source>
</evidence>
<dbReference type="Pfam" id="PF10728">
    <property type="entry name" value="DUF2520"/>
    <property type="match status" value="1"/>
</dbReference>
<feature type="domain" description="Pyrroline-5-carboxylate reductase catalytic N-terminal" evidence="1">
    <location>
        <begin position="2"/>
        <end position="88"/>
    </location>
</feature>
<feature type="domain" description="DUF2520" evidence="2">
    <location>
        <begin position="125"/>
        <end position="248"/>
    </location>
</feature>
<proteinExistence type="predicted"/>
<name>A0ABU8I5D7_9SPHI</name>
<dbReference type="PANTHER" id="PTHR40459">
    <property type="entry name" value="CONSERVED HYPOTHETICAL ALANINE AND LEUCINE RICH PROTEIN"/>
    <property type="match status" value="1"/>
</dbReference>
<evidence type="ECO:0000313" key="4">
    <source>
        <dbReference type="Proteomes" id="UP001363035"/>
    </source>
</evidence>
<keyword evidence="4" id="KW-1185">Reference proteome</keyword>
<dbReference type="RefSeq" id="WP_099365843.1">
    <property type="nucleotide sequence ID" value="NZ_JAYLLN010000017.1"/>
</dbReference>
<dbReference type="Gene3D" id="3.40.50.720">
    <property type="entry name" value="NAD(P)-binding Rossmann-like Domain"/>
    <property type="match status" value="1"/>
</dbReference>
<dbReference type="InterPro" id="IPR018931">
    <property type="entry name" value="DUF2520"/>
</dbReference>
<sequence length="260" mass="28481">MKIVLIGSGNIATHLGKAIVATGHHEIMQVYSRTLANAAALANVLSAQAISDFSEISKDADLYLLAVSDSAIPEIVEQLSPAWSGVFVHCSGATDMQVLHTLKRYGVIYPVQSFSKEVDLDLSAVPFGIEGSTAEIQQQLMDFVTEISAEVFPCSSEQRLAIHVSAVFANNFSNALFQVAYELLASHQLPFDLIRPIISETATKVQNHLPEQVQTGPAIRNDKTTMQKHLQFISSNPDWQLIYQKISDLITKTRAKDGEN</sequence>
<evidence type="ECO:0000313" key="3">
    <source>
        <dbReference type="EMBL" id="MEI5984937.1"/>
    </source>
</evidence>
<dbReference type="SUPFAM" id="SSF51735">
    <property type="entry name" value="NAD(P)-binding Rossmann-fold domains"/>
    <property type="match status" value="1"/>
</dbReference>
<dbReference type="Gene3D" id="1.10.1040.20">
    <property type="entry name" value="ProC-like, C-terminal domain"/>
    <property type="match status" value="1"/>
</dbReference>
<reference evidence="3 4" key="1">
    <citation type="submission" date="2024-01" db="EMBL/GenBank/DDBJ databases">
        <title>Sphingobacterium tenebrionis sp. nov., a novel endophyte isolated from tenebrio molitor intestines.</title>
        <authorList>
            <person name="Zhang C."/>
        </authorList>
    </citation>
    <scope>NUCLEOTIDE SEQUENCE [LARGE SCALE GENOMIC DNA]</scope>
    <source>
        <strain evidence="3 4">PU5-4</strain>
    </source>
</reference>
<gene>
    <name evidence="3" type="ORF">VJ786_08480</name>
</gene>
<organism evidence="3 4">
    <name type="scientific">Sphingobacterium tenebrionis</name>
    <dbReference type="NCBI Taxonomy" id="3111775"/>
    <lineage>
        <taxon>Bacteria</taxon>
        <taxon>Pseudomonadati</taxon>
        <taxon>Bacteroidota</taxon>
        <taxon>Sphingobacteriia</taxon>
        <taxon>Sphingobacteriales</taxon>
        <taxon>Sphingobacteriaceae</taxon>
        <taxon>Sphingobacterium</taxon>
    </lineage>
</organism>
<dbReference type="InterPro" id="IPR008927">
    <property type="entry name" value="6-PGluconate_DH-like_C_sf"/>
</dbReference>
<dbReference type="InterPro" id="IPR028939">
    <property type="entry name" value="P5C_Rdtase_cat_N"/>
</dbReference>
<comment type="caution">
    <text evidence="3">The sequence shown here is derived from an EMBL/GenBank/DDBJ whole genome shotgun (WGS) entry which is preliminary data.</text>
</comment>
<dbReference type="EMBL" id="JAYLLN010000017">
    <property type="protein sequence ID" value="MEI5984937.1"/>
    <property type="molecule type" value="Genomic_DNA"/>
</dbReference>
<accession>A0ABU8I5D7</accession>
<dbReference type="Proteomes" id="UP001363035">
    <property type="component" value="Unassembled WGS sequence"/>
</dbReference>
<protein>
    <submittedName>
        <fullName evidence="3">F420-dependent NADP oxidoreductase</fullName>
    </submittedName>
</protein>
<dbReference type="InterPro" id="IPR036291">
    <property type="entry name" value="NAD(P)-bd_dom_sf"/>
</dbReference>
<dbReference type="PANTHER" id="PTHR40459:SF1">
    <property type="entry name" value="CONSERVED HYPOTHETICAL ALANINE AND LEUCINE RICH PROTEIN"/>
    <property type="match status" value="1"/>
</dbReference>
<evidence type="ECO:0000259" key="2">
    <source>
        <dbReference type="Pfam" id="PF10728"/>
    </source>
</evidence>